<name>A0A370KX52_9HYPH</name>
<evidence type="ECO:0000256" key="6">
    <source>
        <dbReference type="SAM" id="Phobius"/>
    </source>
</evidence>
<gene>
    <name evidence="8" type="ORF">B5K06_01115</name>
</gene>
<dbReference type="InterPro" id="IPR000045">
    <property type="entry name" value="Prepilin_IV_endopep_pep"/>
</dbReference>
<feature type="transmembrane region" description="Helical" evidence="6">
    <location>
        <begin position="146"/>
        <end position="166"/>
    </location>
</feature>
<dbReference type="Proteomes" id="UP000254939">
    <property type="component" value="Unassembled WGS sequence"/>
</dbReference>
<keyword evidence="2" id="KW-1003">Cell membrane</keyword>
<protein>
    <submittedName>
        <fullName evidence="8">Peptidase</fullName>
    </submittedName>
</protein>
<dbReference type="AlphaFoldDB" id="A0A370KX52"/>
<dbReference type="PANTHER" id="PTHR36506:SF1">
    <property type="entry name" value="PREFLAGELLIN PEPTIDASE"/>
    <property type="match status" value="1"/>
</dbReference>
<comment type="caution">
    <text evidence="8">The sequence shown here is derived from an EMBL/GenBank/DDBJ whole genome shotgun (WGS) entry which is preliminary data.</text>
</comment>
<keyword evidence="3 6" id="KW-0812">Transmembrane</keyword>
<dbReference type="RefSeq" id="WP_114710695.1">
    <property type="nucleotide sequence ID" value="NZ_KZ857258.1"/>
</dbReference>
<dbReference type="Gene3D" id="1.20.120.1220">
    <property type="match status" value="1"/>
</dbReference>
<reference evidence="8 9" key="1">
    <citation type="submission" date="2017-03" db="EMBL/GenBank/DDBJ databases">
        <title>Genome analysis of Rhizobial strains effectives or ineffectives for nitrogen fixation isolated from bean seeds.</title>
        <authorList>
            <person name="Peralta H."/>
            <person name="Aguilar-Vera A."/>
            <person name="Mora Y."/>
            <person name="Vargas-Lagunas C."/>
            <person name="Girard L."/>
            <person name="Mora J."/>
        </authorList>
    </citation>
    <scope>NUCLEOTIDE SEQUENCE [LARGE SCALE GENOMIC DNA]</scope>
    <source>
        <strain evidence="8 9">CCGM3</strain>
    </source>
</reference>
<evidence type="ECO:0000256" key="2">
    <source>
        <dbReference type="ARBA" id="ARBA00022475"/>
    </source>
</evidence>
<sequence length="170" mass="17437">MISAVVFVIFPLCLAIAAFSDLFTMTIPNRVSVILAVALFGVATATGMPLSVMGAHLAAAFAVLSVCFVLFALNIMGGGDAKLLAATSLWFGFGPALIEFLAYVGVFGGIITLLILLIRTQAHVILAVGLPVPSSILLAKKIPYGIAIAAGGFIAFPSSPVFVAALEGLK</sequence>
<dbReference type="GO" id="GO:0004190">
    <property type="term" value="F:aspartic-type endopeptidase activity"/>
    <property type="evidence" value="ECO:0007669"/>
    <property type="project" value="InterPro"/>
</dbReference>
<keyword evidence="5 6" id="KW-0472">Membrane</keyword>
<dbReference type="EMBL" id="NAAC01000001">
    <property type="protein sequence ID" value="RDJ17006.1"/>
    <property type="molecule type" value="Genomic_DNA"/>
</dbReference>
<feature type="transmembrane region" description="Helical" evidence="6">
    <location>
        <begin position="57"/>
        <end position="76"/>
    </location>
</feature>
<proteinExistence type="predicted"/>
<dbReference type="PANTHER" id="PTHR36506">
    <property type="entry name" value="PREFLAGELLIN PEPTIDASE"/>
    <property type="match status" value="1"/>
</dbReference>
<dbReference type="OrthoDB" id="5329005at2"/>
<dbReference type="Pfam" id="PF01478">
    <property type="entry name" value="Peptidase_A24"/>
    <property type="match status" value="1"/>
</dbReference>
<evidence type="ECO:0000256" key="3">
    <source>
        <dbReference type="ARBA" id="ARBA00022692"/>
    </source>
</evidence>
<feature type="domain" description="Prepilin type IV endopeptidase peptidase" evidence="7">
    <location>
        <begin position="9"/>
        <end position="113"/>
    </location>
</feature>
<evidence type="ECO:0000313" key="9">
    <source>
        <dbReference type="Proteomes" id="UP000254939"/>
    </source>
</evidence>
<evidence type="ECO:0000259" key="7">
    <source>
        <dbReference type="Pfam" id="PF01478"/>
    </source>
</evidence>
<organism evidence="8 9">
    <name type="scientific">Rhizobium grahamii</name>
    <dbReference type="NCBI Taxonomy" id="1120045"/>
    <lineage>
        <taxon>Bacteria</taxon>
        <taxon>Pseudomonadati</taxon>
        <taxon>Pseudomonadota</taxon>
        <taxon>Alphaproteobacteria</taxon>
        <taxon>Hyphomicrobiales</taxon>
        <taxon>Rhizobiaceae</taxon>
        <taxon>Rhizobium/Agrobacterium group</taxon>
        <taxon>Rhizobium</taxon>
    </lineage>
</organism>
<accession>A0A370KX52</accession>
<feature type="transmembrane region" description="Helical" evidence="6">
    <location>
        <begin position="30"/>
        <end position="50"/>
    </location>
</feature>
<evidence type="ECO:0000256" key="5">
    <source>
        <dbReference type="ARBA" id="ARBA00023136"/>
    </source>
</evidence>
<evidence type="ECO:0000256" key="4">
    <source>
        <dbReference type="ARBA" id="ARBA00022989"/>
    </source>
</evidence>
<dbReference type="InterPro" id="IPR052218">
    <property type="entry name" value="Preflagellin_Peptidase"/>
</dbReference>
<comment type="subcellular location">
    <subcellularLocation>
        <location evidence="1">Cell membrane</location>
        <topology evidence="1">Multi-pass membrane protein</topology>
    </subcellularLocation>
</comment>
<evidence type="ECO:0000313" key="8">
    <source>
        <dbReference type="EMBL" id="RDJ17006.1"/>
    </source>
</evidence>
<feature type="transmembrane region" description="Helical" evidence="6">
    <location>
        <begin position="96"/>
        <end position="117"/>
    </location>
</feature>
<evidence type="ECO:0000256" key="1">
    <source>
        <dbReference type="ARBA" id="ARBA00004651"/>
    </source>
</evidence>
<dbReference type="GO" id="GO:0005886">
    <property type="term" value="C:plasma membrane"/>
    <property type="evidence" value="ECO:0007669"/>
    <property type="project" value="UniProtKB-SubCell"/>
</dbReference>
<keyword evidence="4 6" id="KW-1133">Transmembrane helix</keyword>